<dbReference type="Proteomes" id="UP000078237">
    <property type="component" value="Unassembled WGS sequence"/>
</dbReference>
<dbReference type="InterPro" id="IPR010730">
    <property type="entry name" value="HET"/>
</dbReference>
<evidence type="ECO:0000313" key="4">
    <source>
        <dbReference type="Proteomes" id="UP000078237"/>
    </source>
</evidence>
<proteinExistence type="predicted"/>
<accession>A0A175W045</accession>
<dbReference type="EMBL" id="LCTW02000187">
    <property type="protein sequence ID" value="KXX76905.1"/>
    <property type="molecule type" value="Genomic_DNA"/>
</dbReference>
<dbReference type="AlphaFoldDB" id="A0A175W045"/>
<dbReference type="Pfam" id="PF06985">
    <property type="entry name" value="HET"/>
    <property type="match status" value="1"/>
</dbReference>
<dbReference type="Pfam" id="PF26640">
    <property type="entry name" value="DUF8212"/>
    <property type="match status" value="1"/>
</dbReference>
<dbReference type="STRING" id="100816.A0A175W045"/>
<gene>
    <name evidence="3" type="ORF">MMYC01_207518</name>
</gene>
<evidence type="ECO:0000259" key="2">
    <source>
        <dbReference type="Pfam" id="PF26640"/>
    </source>
</evidence>
<name>A0A175W045_9PEZI</name>
<dbReference type="PANTHER" id="PTHR10622:SF10">
    <property type="entry name" value="HET DOMAIN-CONTAINING PROTEIN"/>
    <property type="match status" value="1"/>
</dbReference>
<sequence length="536" mass="61243">MRLLKLPSLEFEEFYDATPPYAILSHTWDKDEISFQEMTTRSRKTAAKDGFVKIARFAQAAISAPVKYAWVDTCCIDKTSSQELSYCINSMYKWYQESSKCYAYLVDVDNLDGLDSARWFTRGWTLQELIAPRDMEFYDRNWKYLGNKTTLKGKLSAITGIPEPFLLGRDLTQASVALRMSWACKRNTTRPEDIAYCLMGLFDVNMPLLYGEGKRAFTRLQEEIMKSSCDHSLFAWKAPRESRTTYRGLLAESPQEFFDSDDFYDRMTDHDSPYSQTNLGINLTIPLVPWPVAQQICRLPPGSAHEDKNFCIGVLSCFHGTRGVVGIRLERLPGQNQYARIDAHRLEFMDGAGFDPQSILVRQIPTIPPSHVTSRIHAFMFSPDLHSSHARLTDRFGILRRLPNEHGGASDILVQMDSELLGWGLQPKIFELYLTANTEKSKRYQRFLVQLKWDPMSGEYGLWASRTTPDKSGHEMPLLCSASLTGTREMWLDICSLQDGSPTFSVYLSLSTRLLNSQPVLAFQIFSRRLKETDSS</sequence>
<feature type="domain" description="DUF8212" evidence="2">
    <location>
        <begin position="215"/>
        <end position="239"/>
    </location>
</feature>
<organism evidence="3 4">
    <name type="scientific">Madurella mycetomatis</name>
    <dbReference type="NCBI Taxonomy" id="100816"/>
    <lineage>
        <taxon>Eukaryota</taxon>
        <taxon>Fungi</taxon>
        <taxon>Dikarya</taxon>
        <taxon>Ascomycota</taxon>
        <taxon>Pezizomycotina</taxon>
        <taxon>Sordariomycetes</taxon>
        <taxon>Sordariomycetidae</taxon>
        <taxon>Sordariales</taxon>
        <taxon>Sordariales incertae sedis</taxon>
        <taxon>Madurella</taxon>
    </lineage>
</organism>
<dbReference type="OrthoDB" id="20872at2759"/>
<feature type="domain" description="Heterokaryon incompatibility" evidence="1">
    <location>
        <begin position="21"/>
        <end position="110"/>
    </location>
</feature>
<dbReference type="InterPro" id="IPR058525">
    <property type="entry name" value="DUF8212"/>
</dbReference>
<keyword evidence="4" id="KW-1185">Reference proteome</keyword>
<evidence type="ECO:0000313" key="3">
    <source>
        <dbReference type="EMBL" id="KXX76905.1"/>
    </source>
</evidence>
<reference evidence="3 4" key="1">
    <citation type="journal article" date="2016" name="Genome Announc.">
        <title>Genome Sequence of Madurella mycetomatis mm55, Isolated from a Human Mycetoma Case in Sudan.</title>
        <authorList>
            <person name="Smit S."/>
            <person name="Derks M.F."/>
            <person name="Bervoets S."/>
            <person name="Fahal A."/>
            <person name="van Leeuwen W."/>
            <person name="van Belkum A."/>
            <person name="van de Sande W.W."/>
        </authorList>
    </citation>
    <scope>NUCLEOTIDE SEQUENCE [LARGE SCALE GENOMIC DNA]</scope>
    <source>
        <strain evidence="4">mm55</strain>
    </source>
</reference>
<protein>
    <submittedName>
        <fullName evidence="3">Vegetative incompatibility protein HET-E-1</fullName>
    </submittedName>
</protein>
<dbReference type="PANTHER" id="PTHR10622">
    <property type="entry name" value="HET DOMAIN-CONTAINING PROTEIN"/>
    <property type="match status" value="1"/>
</dbReference>
<evidence type="ECO:0000259" key="1">
    <source>
        <dbReference type="Pfam" id="PF06985"/>
    </source>
</evidence>
<comment type="caution">
    <text evidence="3">The sequence shown here is derived from an EMBL/GenBank/DDBJ whole genome shotgun (WGS) entry which is preliminary data.</text>
</comment>
<dbReference type="VEuPathDB" id="FungiDB:MMYC01_207518"/>